<evidence type="ECO:0000256" key="4">
    <source>
        <dbReference type="ARBA" id="ARBA00022695"/>
    </source>
</evidence>
<dbReference type="EMBL" id="JAPQKO010000005">
    <property type="protein sequence ID" value="KAJ5162173.1"/>
    <property type="molecule type" value="Genomic_DNA"/>
</dbReference>
<dbReference type="PANTHER" id="PTHR23079">
    <property type="entry name" value="RNA-DEPENDENT RNA POLYMERASE"/>
    <property type="match status" value="1"/>
</dbReference>
<dbReference type="Pfam" id="PF00076">
    <property type="entry name" value="RRM_1"/>
    <property type="match status" value="1"/>
</dbReference>
<dbReference type="InterPro" id="IPR000504">
    <property type="entry name" value="RRM_dom"/>
</dbReference>
<dbReference type="Pfam" id="PF26253">
    <property type="entry name" value="RdRP_head"/>
    <property type="match status" value="1"/>
</dbReference>
<dbReference type="OrthoDB" id="6513042at2759"/>
<keyword evidence="4 8" id="KW-0548">Nucleotidyltransferase</keyword>
<dbReference type="InterPro" id="IPR007855">
    <property type="entry name" value="RDRP"/>
</dbReference>
<keyword evidence="14" id="KW-1185">Reference proteome</keyword>
<gene>
    <name evidence="13" type="ORF">N7492_007565</name>
</gene>
<keyword evidence="2 8" id="KW-0696">RNA-directed RNA polymerase</keyword>
<protein>
    <recommendedName>
        <fullName evidence="8">RNA-dependent RNA polymerase</fullName>
        <ecNumber evidence="8">2.7.7.48</ecNumber>
    </recommendedName>
</protein>
<dbReference type="PANTHER" id="PTHR23079:SF55">
    <property type="entry name" value="RNA-DIRECTED RNA POLYMERASE"/>
    <property type="match status" value="1"/>
</dbReference>
<dbReference type="Pfam" id="PF05183">
    <property type="entry name" value="RdRP"/>
    <property type="match status" value="1"/>
</dbReference>
<evidence type="ECO:0000313" key="13">
    <source>
        <dbReference type="EMBL" id="KAJ5162173.1"/>
    </source>
</evidence>
<sequence>MPLSMSFPPGPQDLRTWRDWESLAVTVVGIPREVTVHDLFRAFKKEGTITNIDIFDDRHGKRTSRGRVRFRPPPQTDFWQNGQYEIHLASNWVVKVQLYVEFSSLHSSVPSPVHRGVSYPPEIALKAMRLDFGVLVGKSTTYPMRGFDTQANVVLTIQVRNRALMINYEMPIRDRMPRGGVPEPEMTKFRFKIPFHQLGRLWETTDPSTHNRSLLIILDSPAVHHRQAKDVDTTFSASETSWREGDTWYRQTSMTHGHGGGPMAPVCLRRSGQIVDFGRWNVIKMTFSADVLTEQIACIIHEILKDHNIIIQDGDCFRESDHRPVSVWQWVDSDAKTARDHPLHMLGDLLDDQYVHLAFPVRYQLEVCISNDYLSEFTMSRAFLVKLLELGDAKAQRLLEYVATNKQSYLNPMEIFDLKVVKGVTDSKIPSYCSFMRTARITPTTVYYSTPTVDISNRITRRYIEFADRFLRVRFTDEKTQGRINPSEGCTNDEIFARVKRALTHGIRIGDRLYEFLAFGNSQFRDHGAYFFAPLPNLTASHIRAWMGQFTHIRNVAKHTARLGQCFSTTRAVAGSPVMVTRIPDIIREGYCFSDGVGKISRFLAQMALNELQIKPSKSGYPSAFQFRLGGCKGMLAISPDTNPKEVQIRPSQIKFESEHASLEIIRWSQFGIATLNRQLILVLSALGIPDKIFDNRLDNMLAHFDKAMANDVHATELLQKFVDPNQMSLTVAQMVSDGFRSSKEPFVNSLLALWQAWYLKSLKEKAKIVIDQGANLLGVLDETGTLKEIFVQICRPGKEDTSEIIEGVCIVARNPSLHPGDIRVVRAVNRPELRHFYDVIVFPQTGDRDIPSMCSGGDLDGDDYLVLWDQGMIPKSWDIEPMAYTRQKELELDHDITVNEMTTFFVDYMKNDCLPRIAHAHMAQADWLRDGVLEDKCIRLARLHSDAVDYNKTGRIAVMSRDLAPRKWPHFMEKRFKREDQIYHSRKILGQLYDKVEKIDFKPNLEMPFDARILHSKLGPQSEAFLEFAEDLKTEYDAAMLRIMAQFGIKTEFEVWSTFVLSHNYLCRDYKIHEDLGRLSSILHEGFRRQCYEKVNGRLFEEIAPLAVAMYRVTHKQMASALQLQRDHAMEGFDDHESIDSFEIADENLPLISFPWIFHEVLGKVAQGKSERSPETPQSPVEDNDTLTEEARGRIYTQEDVQRILATFDNNEVTKDDGAENLTEEVLVPSSDERQSKEIDMDYSNTSVPLKTTGTTAAVEGSLAEDIQESAGRDDDSNEDIEEIVEDQTNLKVSAIDALSNLINR</sequence>
<dbReference type="SUPFAM" id="SSF54928">
    <property type="entry name" value="RNA-binding domain, RBD"/>
    <property type="match status" value="1"/>
</dbReference>
<evidence type="ECO:0000256" key="1">
    <source>
        <dbReference type="ARBA" id="ARBA00005762"/>
    </source>
</evidence>
<accession>A0A9W9I019</accession>
<comment type="catalytic activity">
    <reaction evidence="7 8">
        <text>RNA(n) + a ribonucleoside 5'-triphosphate = RNA(n+1) + diphosphate</text>
        <dbReference type="Rhea" id="RHEA:21248"/>
        <dbReference type="Rhea" id="RHEA-COMP:14527"/>
        <dbReference type="Rhea" id="RHEA-COMP:17342"/>
        <dbReference type="ChEBI" id="CHEBI:33019"/>
        <dbReference type="ChEBI" id="CHEBI:61557"/>
        <dbReference type="ChEBI" id="CHEBI:140395"/>
        <dbReference type="EC" id="2.7.7.48"/>
    </reaction>
</comment>
<dbReference type="InterPro" id="IPR058752">
    <property type="entry name" value="RDRP_C_head"/>
</dbReference>
<evidence type="ECO:0000256" key="6">
    <source>
        <dbReference type="ARBA" id="ARBA00023158"/>
    </source>
</evidence>
<dbReference type="InterPro" id="IPR057596">
    <property type="entry name" value="RDRP_core"/>
</dbReference>
<reference evidence="13" key="2">
    <citation type="journal article" date="2023" name="IMA Fungus">
        <title>Comparative genomic study of the Penicillium genus elucidates a diverse pangenome and 15 lateral gene transfer events.</title>
        <authorList>
            <person name="Petersen C."/>
            <person name="Sorensen T."/>
            <person name="Nielsen M.R."/>
            <person name="Sondergaard T.E."/>
            <person name="Sorensen J.L."/>
            <person name="Fitzpatrick D.A."/>
            <person name="Frisvad J.C."/>
            <person name="Nielsen K.L."/>
        </authorList>
    </citation>
    <scope>NUCLEOTIDE SEQUENCE</scope>
    <source>
        <strain evidence="13">IBT 21917</strain>
    </source>
</reference>
<evidence type="ECO:0000313" key="14">
    <source>
        <dbReference type="Proteomes" id="UP001146351"/>
    </source>
</evidence>
<evidence type="ECO:0000256" key="8">
    <source>
        <dbReference type="RuleBase" id="RU363098"/>
    </source>
</evidence>
<evidence type="ECO:0000256" key="7">
    <source>
        <dbReference type="ARBA" id="ARBA00048744"/>
    </source>
</evidence>
<evidence type="ECO:0000259" key="10">
    <source>
        <dbReference type="Pfam" id="PF00076"/>
    </source>
</evidence>
<dbReference type="GO" id="GO:0030422">
    <property type="term" value="P:siRNA processing"/>
    <property type="evidence" value="ECO:0007669"/>
    <property type="project" value="TreeGrafter"/>
</dbReference>
<evidence type="ECO:0000259" key="11">
    <source>
        <dbReference type="Pfam" id="PF05183"/>
    </source>
</evidence>
<name>A0A9W9I019_9EURO</name>
<reference evidence="13" key="1">
    <citation type="submission" date="2022-11" db="EMBL/GenBank/DDBJ databases">
        <authorList>
            <person name="Petersen C."/>
        </authorList>
    </citation>
    <scope>NUCLEOTIDE SEQUENCE</scope>
    <source>
        <strain evidence="13">IBT 21917</strain>
    </source>
</reference>
<dbReference type="CDD" id="cd00590">
    <property type="entry name" value="RRM_SF"/>
    <property type="match status" value="1"/>
</dbReference>
<feature type="region of interest" description="Disordered" evidence="9">
    <location>
        <begin position="1169"/>
        <end position="1191"/>
    </location>
</feature>
<evidence type="ECO:0000256" key="9">
    <source>
        <dbReference type="SAM" id="MobiDB-lite"/>
    </source>
</evidence>
<dbReference type="InterPro" id="IPR035979">
    <property type="entry name" value="RBD_domain_sf"/>
</dbReference>
<evidence type="ECO:0000256" key="2">
    <source>
        <dbReference type="ARBA" id="ARBA00022484"/>
    </source>
</evidence>
<keyword evidence="3 8" id="KW-0808">Transferase</keyword>
<feature type="domain" description="RDRP C-terminal head" evidence="12">
    <location>
        <begin position="1021"/>
        <end position="1170"/>
    </location>
</feature>
<feature type="domain" description="RRM" evidence="10">
    <location>
        <begin position="26"/>
        <end position="71"/>
    </location>
</feature>
<dbReference type="Proteomes" id="UP001146351">
    <property type="component" value="Unassembled WGS sequence"/>
</dbReference>
<keyword evidence="5 8" id="KW-0694">RNA-binding</keyword>
<dbReference type="EC" id="2.7.7.48" evidence="8"/>
<organism evidence="13 14">
    <name type="scientific">Penicillium capsulatum</name>
    <dbReference type="NCBI Taxonomy" id="69766"/>
    <lineage>
        <taxon>Eukaryota</taxon>
        <taxon>Fungi</taxon>
        <taxon>Dikarya</taxon>
        <taxon>Ascomycota</taxon>
        <taxon>Pezizomycotina</taxon>
        <taxon>Eurotiomycetes</taxon>
        <taxon>Eurotiomycetidae</taxon>
        <taxon>Eurotiales</taxon>
        <taxon>Aspergillaceae</taxon>
        <taxon>Penicillium</taxon>
    </lineage>
</organism>
<proteinExistence type="inferred from homology"/>
<comment type="similarity">
    <text evidence="1 8">Belongs to the RdRP family.</text>
</comment>
<feature type="domain" description="RDRP core" evidence="11">
    <location>
        <begin position="441"/>
        <end position="997"/>
    </location>
</feature>
<evidence type="ECO:0000256" key="3">
    <source>
        <dbReference type="ARBA" id="ARBA00022679"/>
    </source>
</evidence>
<evidence type="ECO:0000256" key="5">
    <source>
        <dbReference type="ARBA" id="ARBA00022884"/>
    </source>
</evidence>
<dbReference type="GO" id="GO:0003968">
    <property type="term" value="F:RNA-directed RNA polymerase activity"/>
    <property type="evidence" value="ECO:0007669"/>
    <property type="project" value="UniProtKB-KW"/>
</dbReference>
<keyword evidence="6" id="KW-0943">RNA-mediated gene silencing</keyword>
<evidence type="ECO:0000259" key="12">
    <source>
        <dbReference type="Pfam" id="PF26253"/>
    </source>
</evidence>
<comment type="caution">
    <text evidence="13">The sequence shown here is derived from an EMBL/GenBank/DDBJ whole genome shotgun (WGS) entry which is preliminary data.</text>
</comment>
<dbReference type="GO" id="GO:0031380">
    <property type="term" value="C:nuclear RNA-directed RNA polymerase complex"/>
    <property type="evidence" value="ECO:0007669"/>
    <property type="project" value="TreeGrafter"/>
</dbReference>
<dbReference type="GO" id="GO:0003723">
    <property type="term" value="F:RNA binding"/>
    <property type="evidence" value="ECO:0007669"/>
    <property type="project" value="UniProtKB-KW"/>
</dbReference>